<evidence type="ECO:0000313" key="2">
    <source>
        <dbReference type="EMBL" id="SEG62345.1"/>
    </source>
</evidence>
<dbReference type="EMBL" id="FNUT01000011">
    <property type="protein sequence ID" value="SEG62345.1"/>
    <property type="molecule type" value="Genomic_DNA"/>
</dbReference>
<dbReference type="Gene3D" id="2.160.20.120">
    <property type="match status" value="1"/>
</dbReference>
<evidence type="ECO:0000313" key="3">
    <source>
        <dbReference type="Proteomes" id="UP000236731"/>
    </source>
</evidence>
<accession>A0A1H6BPH7</accession>
<reference evidence="3" key="1">
    <citation type="submission" date="2016-10" db="EMBL/GenBank/DDBJ databases">
        <authorList>
            <person name="Varghese N."/>
            <person name="Submissions S."/>
        </authorList>
    </citation>
    <scope>NUCLEOTIDE SEQUENCE [LARGE SCALE GENOMIC DNA]</scope>
    <source>
        <strain evidence="3">DSM 22361</strain>
    </source>
</reference>
<name>A0A1H6BPH7_9SPHI</name>
<evidence type="ECO:0000259" key="1">
    <source>
        <dbReference type="Pfam" id="PF10988"/>
    </source>
</evidence>
<dbReference type="Proteomes" id="UP000236731">
    <property type="component" value="Unassembled WGS sequence"/>
</dbReference>
<dbReference type="Pfam" id="PF10988">
    <property type="entry name" value="DUF2807"/>
    <property type="match status" value="1"/>
</dbReference>
<keyword evidence="3" id="KW-1185">Reference proteome</keyword>
<dbReference type="RefSeq" id="WP_103907309.1">
    <property type="nucleotide sequence ID" value="NZ_CP049246.1"/>
</dbReference>
<proteinExistence type="predicted"/>
<dbReference type="AlphaFoldDB" id="A0A1H6BPH7"/>
<protein>
    <submittedName>
        <fullName evidence="2">Putative auto-transporter adhesin, head GIN domain</fullName>
    </submittedName>
</protein>
<dbReference type="InterPro" id="IPR021255">
    <property type="entry name" value="DUF2807"/>
</dbReference>
<feature type="domain" description="Putative auto-transporter adhesin head GIN" evidence="1">
    <location>
        <begin position="30"/>
        <end position="212"/>
    </location>
</feature>
<gene>
    <name evidence="2" type="ORF">SAMN05421877_11129</name>
</gene>
<organism evidence="2 3">
    <name type="scientific">Sphingobacterium lactis</name>
    <dbReference type="NCBI Taxonomy" id="797291"/>
    <lineage>
        <taxon>Bacteria</taxon>
        <taxon>Pseudomonadati</taxon>
        <taxon>Bacteroidota</taxon>
        <taxon>Sphingobacteriia</taxon>
        <taxon>Sphingobacteriales</taxon>
        <taxon>Sphingobacteriaceae</taxon>
        <taxon>Sphingobacterium</taxon>
    </lineage>
</organism>
<sequence length="229" mass="24337">MKINSKYILVLAVTLFFGELKAQIKQTVSNFDVLEVTDRLLVSIVPAADGQQEMEIKGDLADKVEAVYSGNTLKLKMKGGYIMQGTQASVILHAPSISKIVAKKGSEVNIESDPMEVNAFSVVANEGSRVRLNVHAVGVDAIANTGSVIDMLGSATKLNVSTTAGGSFYGKDLKTEIAYVRVNAGGKTEVYATESADVETRAGGTIDVYGNPAQTKHRKIAGGKISFHK</sequence>
<dbReference type="OrthoDB" id="704821at2"/>